<evidence type="ECO:0000313" key="2">
    <source>
        <dbReference type="EMBL" id="KAJ9594747.1"/>
    </source>
</evidence>
<evidence type="ECO:0000256" key="1">
    <source>
        <dbReference type="SAM" id="Phobius"/>
    </source>
</evidence>
<keyword evidence="1" id="KW-1133">Transmembrane helix</keyword>
<accession>A0AAD8EM99</accession>
<reference evidence="2" key="1">
    <citation type="journal article" date="2023" name="IScience">
        <title>Live-bearing cockroach genome reveals convergent evolutionary mechanisms linked to viviparity in insects and beyond.</title>
        <authorList>
            <person name="Fouks B."/>
            <person name="Harrison M.C."/>
            <person name="Mikhailova A.A."/>
            <person name="Marchal E."/>
            <person name="English S."/>
            <person name="Carruthers M."/>
            <person name="Jennings E.C."/>
            <person name="Chiamaka E.L."/>
            <person name="Frigard R.A."/>
            <person name="Pippel M."/>
            <person name="Attardo G.M."/>
            <person name="Benoit J.B."/>
            <person name="Bornberg-Bauer E."/>
            <person name="Tobe S.S."/>
        </authorList>
    </citation>
    <scope>NUCLEOTIDE SEQUENCE</scope>
    <source>
        <strain evidence="2">Stay&amp;Tobe</strain>
    </source>
</reference>
<comment type="caution">
    <text evidence="2">The sequence shown here is derived from an EMBL/GenBank/DDBJ whole genome shotgun (WGS) entry which is preliminary data.</text>
</comment>
<keyword evidence="3" id="KW-1185">Reference proteome</keyword>
<reference evidence="2" key="2">
    <citation type="submission" date="2023-05" db="EMBL/GenBank/DDBJ databases">
        <authorList>
            <person name="Fouks B."/>
        </authorList>
    </citation>
    <scope>NUCLEOTIDE SEQUENCE</scope>
    <source>
        <strain evidence="2">Stay&amp;Tobe</strain>
        <tissue evidence="2">Testes</tissue>
    </source>
</reference>
<dbReference type="EMBL" id="JASPKZ010002722">
    <property type="protein sequence ID" value="KAJ9594747.1"/>
    <property type="molecule type" value="Genomic_DNA"/>
</dbReference>
<name>A0AAD8EM99_DIPPU</name>
<evidence type="ECO:0000313" key="3">
    <source>
        <dbReference type="Proteomes" id="UP001233999"/>
    </source>
</evidence>
<keyword evidence="1" id="KW-0812">Transmembrane</keyword>
<organism evidence="2 3">
    <name type="scientific">Diploptera punctata</name>
    <name type="common">Pacific beetle cockroach</name>
    <dbReference type="NCBI Taxonomy" id="6984"/>
    <lineage>
        <taxon>Eukaryota</taxon>
        <taxon>Metazoa</taxon>
        <taxon>Ecdysozoa</taxon>
        <taxon>Arthropoda</taxon>
        <taxon>Hexapoda</taxon>
        <taxon>Insecta</taxon>
        <taxon>Pterygota</taxon>
        <taxon>Neoptera</taxon>
        <taxon>Polyneoptera</taxon>
        <taxon>Dictyoptera</taxon>
        <taxon>Blattodea</taxon>
        <taxon>Blaberoidea</taxon>
        <taxon>Blaberidae</taxon>
        <taxon>Diplopterinae</taxon>
        <taxon>Diploptera</taxon>
    </lineage>
</organism>
<proteinExistence type="predicted"/>
<dbReference type="AlphaFoldDB" id="A0AAD8EM99"/>
<feature type="non-terminal residue" evidence="2">
    <location>
        <position position="96"/>
    </location>
</feature>
<gene>
    <name evidence="2" type="ORF">L9F63_013957</name>
</gene>
<feature type="non-terminal residue" evidence="2">
    <location>
        <position position="1"/>
    </location>
</feature>
<dbReference type="Proteomes" id="UP001233999">
    <property type="component" value="Unassembled WGS sequence"/>
</dbReference>
<keyword evidence="1" id="KW-0472">Membrane</keyword>
<sequence>KSGNIRRFIVFFLRISSHVDDSFGSLSLPISLLHPYATFFFFFFLGVRSRKNIKLKRMQVQDEKSHGKTQVGSFVCMGHTKMPTEEEVNENHKKSR</sequence>
<feature type="transmembrane region" description="Helical" evidence="1">
    <location>
        <begin position="26"/>
        <end position="47"/>
    </location>
</feature>
<protein>
    <submittedName>
        <fullName evidence="2">Uncharacterized protein</fullName>
    </submittedName>
</protein>